<dbReference type="PANTHER" id="PTHR45658:SF42">
    <property type="entry name" value="GATA TRANSCRIPTION FACTOR 1"/>
    <property type="match status" value="1"/>
</dbReference>
<dbReference type="OrthoDB" id="2162994at2759"/>
<dbReference type="GO" id="GO:0008270">
    <property type="term" value="F:zinc ion binding"/>
    <property type="evidence" value="ECO:0007669"/>
    <property type="project" value="UniProtKB-KW"/>
</dbReference>
<dbReference type="InterPro" id="IPR000679">
    <property type="entry name" value="Znf_GATA"/>
</dbReference>
<dbReference type="GO" id="GO:0006355">
    <property type="term" value="P:regulation of DNA-templated transcription"/>
    <property type="evidence" value="ECO:0007669"/>
    <property type="project" value="InterPro"/>
</dbReference>
<evidence type="ECO:0000256" key="6">
    <source>
        <dbReference type="PROSITE-ProRule" id="PRU00094"/>
    </source>
</evidence>
<accession>A0A835J2G2</accession>
<dbReference type="PANTHER" id="PTHR45658">
    <property type="entry name" value="GATA TRANSCRIPTION FACTOR"/>
    <property type="match status" value="1"/>
</dbReference>
<feature type="region of interest" description="Disordered" evidence="7">
    <location>
        <begin position="1"/>
        <end position="103"/>
    </location>
</feature>
<dbReference type="SMART" id="SM00401">
    <property type="entry name" value="ZnF_GATA"/>
    <property type="match status" value="1"/>
</dbReference>
<evidence type="ECO:0000256" key="3">
    <source>
        <dbReference type="ARBA" id="ARBA00022771"/>
    </source>
</evidence>
<comment type="similarity">
    <text evidence="1">Belongs to the type IV zinc-finger family. Class A subfamily.</text>
</comment>
<feature type="compositionally biased region" description="Basic residues" evidence="7">
    <location>
        <begin position="16"/>
        <end position="30"/>
    </location>
</feature>
<evidence type="ECO:0000256" key="1">
    <source>
        <dbReference type="ARBA" id="ARBA00005694"/>
    </source>
</evidence>
<feature type="domain" description="GATA-type" evidence="8">
    <location>
        <begin position="221"/>
        <end position="257"/>
    </location>
</feature>
<protein>
    <recommendedName>
        <fullName evidence="8">GATA-type domain-containing protein</fullName>
    </recommendedName>
</protein>
<gene>
    <name evidence="9" type="ORF">IFM89_038891</name>
</gene>
<dbReference type="AlphaFoldDB" id="A0A835J2G2"/>
<dbReference type="Gene3D" id="3.30.50.10">
    <property type="entry name" value="Erythroid Transcription Factor GATA-1, subunit A"/>
    <property type="match status" value="1"/>
</dbReference>
<evidence type="ECO:0000259" key="8">
    <source>
        <dbReference type="PROSITE" id="PS50114"/>
    </source>
</evidence>
<dbReference type="InterPro" id="IPR051140">
    <property type="entry name" value="GATA_TF"/>
</dbReference>
<dbReference type="InterPro" id="IPR013088">
    <property type="entry name" value="Znf_NHR/GATA"/>
</dbReference>
<comment type="caution">
    <text evidence="9">The sequence shown here is derived from an EMBL/GenBank/DDBJ whole genome shotgun (WGS) entry which is preliminary data.</text>
</comment>
<dbReference type="FunFam" id="3.30.50.10:FF:000018">
    <property type="entry name" value="GATA transcription factor"/>
    <property type="match status" value="1"/>
</dbReference>
<dbReference type="Pfam" id="PF00320">
    <property type="entry name" value="GATA"/>
    <property type="match status" value="1"/>
</dbReference>
<dbReference type="PROSITE" id="PS00344">
    <property type="entry name" value="GATA_ZN_FINGER_1"/>
    <property type="match status" value="1"/>
</dbReference>
<evidence type="ECO:0000256" key="7">
    <source>
        <dbReference type="SAM" id="MobiDB-lite"/>
    </source>
</evidence>
<dbReference type="GO" id="GO:0005634">
    <property type="term" value="C:nucleus"/>
    <property type="evidence" value="ECO:0007669"/>
    <property type="project" value="TreeGrafter"/>
</dbReference>
<dbReference type="GO" id="GO:0043565">
    <property type="term" value="F:sequence-specific DNA binding"/>
    <property type="evidence" value="ECO:0007669"/>
    <property type="project" value="InterPro"/>
</dbReference>
<evidence type="ECO:0000256" key="4">
    <source>
        <dbReference type="ARBA" id="ARBA00022833"/>
    </source>
</evidence>
<keyword evidence="5" id="KW-0010">Activator</keyword>
<dbReference type="EMBL" id="JADFTS010000001">
    <property type="protein sequence ID" value="KAF9626717.1"/>
    <property type="molecule type" value="Genomic_DNA"/>
</dbReference>
<feature type="compositionally biased region" description="Basic and acidic residues" evidence="7">
    <location>
        <begin position="31"/>
        <end position="42"/>
    </location>
</feature>
<feature type="compositionally biased region" description="Basic residues" evidence="7">
    <location>
        <begin position="75"/>
        <end position="86"/>
    </location>
</feature>
<evidence type="ECO:0000256" key="5">
    <source>
        <dbReference type="ARBA" id="ARBA00023159"/>
    </source>
</evidence>
<dbReference type="CDD" id="cd00202">
    <property type="entry name" value="ZnF_GATA"/>
    <property type="match status" value="1"/>
</dbReference>
<keyword evidence="2" id="KW-0479">Metal-binding</keyword>
<evidence type="ECO:0000313" key="9">
    <source>
        <dbReference type="EMBL" id="KAF9626717.1"/>
    </source>
</evidence>
<evidence type="ECO:0000313" key="10">
    <source>
        <dbReference type="Proteomes" id="UP000631114"/>
    </source>
</evidence>
<proteinExistence type="inferred from homology"/>
<sequence>MSDSDDDRSDTSSRERRLKKRAHKKYRKHSHLDSSFHCEKGKDKKSRRKLMKCSSSSGNDSSNDGYESDSQEGQRRKKRVWKKSHKDRVLISNSSSSDFPSDHVEGMTKYGHVARHQKRKHRHQLLVEEELEWLSNQDAFPQIEMFDILPMKPNNNVPKNQSHISVLGNSDSIIRIPVQARSKRRRRRRSLFSDFAGRQWWYQYEPKKKSAGVTRMAGMANSSGRRCLHCQSEKTPQWRAGPLGPKTLCNACGVRYKSGRLLPEYRPASSPTFSGDLHSNSHRKVLDMRKQKQKDVMFLPSFI</sequence>
<name>A0A835J2G2_9MAGN</name>
<reference evidence="9 10" key="1">
    <citation type="submission" date="2020-10" db="EMBL/GenBank/DDBJ databases">
        <title>The Coptis chinensis genome and diversification of protoberbering-type alkaloids.</title>
        <authorList>
            <person name="Wang B."/>
            <person name="Shu S."/>
            <person name="Song C."/>
            <person name="Liu Y."/>
        </authorList>
    </citation>
    <scope>NUCLEOTIDE SEQUENCE [LARGE SCALE GENOMIC DNA]</scope>
    <source>
        <strain evidence="9">HL-2020</strain>
        <tissue evidence="9">Leaf</tissue>
    </source>
</reference>
<evidence type="ECO:0000256" key="2">
    <source>
        <dbReference type="ARBA" id="ARBA00022723"/>
    </source>
</evidence>
<dbReference type="Proteomes" id="UP000631114">
    <property type="component" value="Unassembled WGS sequence"/>
</dbReference>
<dbReference type="SUPFAM" id="SSF57716">
    <property type="entry name" value="Glucocorticoid receptor-like (DNA-binding domain)"/>
    <property type="match status" value="1"/>
</dbReference>
<dbReference type="GO" id="GO:0030154">
    <property type="term" value="P:cell differentiation"/>
    <property type="evidence" value="ECO:0007669"/>
    <property type="project" value="TreeGrafter"/>
</dbReference>
<keyword evidence="10" id="KW-1185">Reference proteome</keyword>
<organism evidence="9 10">
    <name type="scientific">Coptis chinensis</name>
    <dbReference type="NCBI Taxonomy" id="261450"/>
    <lineage>
        <taxon>Eukaryota</taxon>
        <taxon>Viridiplantae</taxon>
        <taxon>Streptophyta</taxon>
        <taxon>Embryophyta</taxon>
        <taxon>Tracheophyta</taxon>
        <taxon>Spermatophyta</taxon>
        <taxon>Magnoliopsida</taxon>
        <taxon>Ranunculales</taxon>
        <taxon>Ranunculaceae</taxon>
        <taxon>Coptidoideae</taxon>
        <taxon>Coptis</taxon>
    </lineage>
</organism>
<dbReference type="PROSITE" id="PS50114">
    <property type="entry name" value="GATA_ZN_FINGER_2"/>
    <property type="match status" value="1"/>
</dbReference>
<feature type="compositionally biased region" description="Low complexity" evidence="7">
    <location>
        <begin position="54"/>
        <end position="65"/>
    </location>
</feature>
<keyword evidence="3 6" id="KW-0863">Zinc-finger</keyword>
<keyword evidence="4" id="KW-0862">Zinc</keyword>